<dbReference type="Proteomes" id="UP000821866">
    <property type="component" value="Chromosome 9"/>
</dbReference>
<evidence type="ECO:0000313" key="3">
    <source>
        <dbReference type="Proteomes" id="UP000821866"/>
    </source>
</evidence>
<dbReference type="EMBL" id="JABSTU010000011">
    <property type="protein sequence ID" value="KAH8009825.1"/>
    <property type="molecule type" value="Genomic_DNA"/>
</dbReference>
<sequence>MTHCVIVGCNGYSQSKAKKLNTDAEDYCYFTIPKVHLHQCGKAKQLSERRRRKWLSRIYRRGILDANADNYFVYSRHFVSGRPSNLFDDRNPDWAPSVSLGYGLLSPNKSRYRRRKERSQRTGDRTPNHADEPDDGDKLDATRHSPALTAEIKLTPLAFGTRIS</sequence>
<organism evidence="2 3">
    <name type="scientific">Rhipicephalus microplus</name>
    <name type="common">Cattle tick</name>
    <name type="synonym">Boophilus microplus</name>
    <dbReference type="NCBI Taxonomy" id="6941"/>
    <lineage>
        <taxon>Eukaryota</taxon>
        <taxon>Metazoa</taxon>
        <taxon>Ecdysozoa</taxon>
        <taxon>Arthropoda</taxon>
        <taxon>Chelicerata</taxon>
        <taxon>Arachnida</taxon>
        <taxon>Acari</taxon>
        <taxon>Parasitiformes</taxon>
        <taxon>Ixodida</taxon>
        <taxon>Ixodoidea</taxon>
        <taxon>Ixodidae</taxon>
        <taxon>Rhipicephalinae</taxon>
        <taxon>Rhipicephalus</taxon>
        <taxon>Boophilus</taxon>
    </lineage>
</organism>
<comment type="caution">
    <text evidence="2">The sequence shown here is derived from an EMBL/GenBank/DDBJ whole genome shotgun (WGS) entry which is preliminary data.</text>
</comment>
<gene>
    <name evidence="2" type="ORF">HPB51_020173</name>
</gene>
<name>A0A9J6D6X6_RHIMP</name>
<keyword evidence="3" id="KW-1185">Reference proteome</keyword>
<evidence type="ECO:0008006" key="4">
    <source>
        <dbReference type="Google" id="ProtNLM"/>
    </source>
</evidence>
<feature type="compositionally biased region" description="Basic and acidic residues" evidence="1">
    <location>
        <begin position="119"/>
        <end position="143"/>
    </location>
</feature>
<feature type="region of interest" description="Disordered" evidence="1">
    <location>
        <begin position="109"/>
        <end position="146"/>
    </location>
</feature>
<proteinExistence type="predicted"/>
<dbReference type="GO" id="GO:0008270">
    <property type="term" value="F:zinc ion binding"/>
    <property type="evidence" value="ECO:0007669"/>
    <property type="project" value="UniProtKB-KW"/>
</dbReference>
<evidence type="ECO:0000256" key="1">
    <source>
        <dbReference type="SAM" id="MobiDB-lite"/>
    </source>
</evidence>
<accession>A0A9J6D6X6</accession>
<dbReference type="GO" id="GO:0003677">
    <property type="term" value="F:DNA binding"/>
    <property type="evidence" value="ECO:0007669"/>
    <property type="project" value="UniProtKB-KW"/>
</dbReference>
<evidence type="ECO:0000313" key="2">
    <source>
        <dbReference type="EMBL" id="KAH8009825.1"/>
    </source>
</evidence>
<dbReference type="AlphaFoldDB" id="A0A9J6D6X6"/>
<protein>
    <recommendedName>
        <fullName evidence="4">THAP-type domain-containing protein</fullName>
    </recommendedName>
</protein>
<reference evidence="2" key="1">
    <citation type="journal article" date="2020" name="Cell">
        <title>Large-Scale Comparative Analyses of Tick Genomes Elucidate Their Genetic Diversity and Vector Capacities.</title>
        <authorList>
            <consortium name="Tick Genome and Microbiome Consortium (TIGMIC)"/>
            <person name="Jia N."/>
            <person name="Wang J."/>
            <person name="Shi W."/>
            <person name="Du L."/>
            <person name="Sun Y."/>
            <person name="Zhan W."/>
            <person name="Jiang J.F."/>
            <person name="Wang Q."/>
            <person name="Zhang B."/>
            <person name="Ji P."/>
            <person name="Bell-Sakyi L."/>
            <person name="Cui X.M."/>
            <person name="Yuan T.T."/>
            <person name="Jiang B.G."/>
            <person name="Yang W.F."/>
            <person name="Lam T.T."/>
            <person name="Chang Q.C."/>
            <person name="Ding S.J."/>
            <person name="Wang X.J."/>
            <person name="Zhu J.G."/>
            <person name="Ruan X.D."/>
            <person name="Zhao L."/>
            <person name="Wei J.T."/>
            <person name="Ye R.Z."/>
            <person name="Que T.C."/>
            <person name="Du C.H."/>
            <person name="Zhou Y.H."/>
            <person name="Cheng J.X."/>
            <person name="Dai P.F."/>
            <person name="Guo W.B."/>
            <person name="Han X.H."/>
            <person name="Huang E.J."/>
            <person name="Li L.F."/>
            <person name="Wei W."/>
            <person name="Gao Y.C."/>
            <person name="Liu J.Z."/>
            <person name="Shao H.Z."/>
            <person name="Wang X."/>
            <person name="Wang C.C."/>
            <person name="Yang T.C."/>
            <person name="Huo Q.B."/>
            <person name="Li W."/>
            <person name="Chen H.Y."/>
            <person name="Chen S.E."/>
            <person name="Zhou L.G."/>
            <person name="Ni X.B."/>
            <person name="Tian J.H."/>
            <person name="Sheng Y."/>
            <person name="Liu T."/>
            <person name="Pan Y.S."/>
            <person name="Xia L.Y."/>
            <person name="Li J."/>
            <person name="Zhao F."/>
            <person name="Cao W.C."/>
        </authorList>
    </citation>
    <scope>NUCLEOTIDE SEQUENCE</scope>
    <source>
        <strain evidence="2">Rmic-2018</strain>
    </source>
</reference>
<reference evidence="2" key="2">
    <citation type="submission" date="2021-09" db="EMBL/GenBank/DDBJ databases">
        <authorList>
            <person name="Jia N."/>
            <person name="Wang J."/>
            <person name="Shi W."/>
            <person name="Du L."/>
            <person name="Sun Y."/>
            <person name="Zhan W."/>
            <person name="Jiang J."/>
            <person name="Wang Q."/>
            <person name="Zhang B."/>
            <person name="Ji P."/>
            <person name="Sakyi L.B."/>
            <person name="Cui X."/>
            <person name="Yuan T."/>
            <person name="Jiang B."/>
            <person name="Yang W."/>
            <person name="Lam T.T.-Y."/>
            <person name="Chang Q."/>
            <person name="Ding S."/>
            <person name="Wang X."/>
            <person name="Zhu J."/>
            <person name="Ruan X."/>
            <person name="Zhao L."/>
            <person name="Wei J."/>
            <person name="Que T."/>
            <person name="Du C."/>
            <person name="Cheng J."/>
            <person name="Dai P."/>
            <person name="Han X."/>
            <person name="Huang E."/>
            <person name="Gao Y."/>
            <person name="Liu J."/>
            <person name="Shao H."/>
            <person name="Ye R."/>
            <person name="Li L."/>
            <person name="Wei W."/>
            <person name="Wang X."/>
            <person name="Wang C."/>
            <person name="Huo Q."/>
            <person name="Li W."/>
            <person name="Guo W."/>
            <person name="Chen H."/>
            <person name="Chen S."/>
            <person name="Zhou L."/>
            <person name="Zhou L."/>
            <person name="Ni X."/>
            <person name="Tian J."/>
            <person name="Zhou Y."/>
            <person name="Sheng Y."/>
            <person name="Liu T."/>
            <person name="Pan Y."/>
            <person name="Xia L."/>
            <person name="Li J."/>
            <person name="Zhao F."/>
            <person name="Cao W."/>
        </authorList>
    </citation>
    <scope>NUCLEOTIDE SEQUENCE</scope>
    <source>
        <strain evidence="2">Rmic-2018</strain>
        <tissue evidence="2">Larvae</tissue>
    </source>
</reference>